<keyword evidence="4" id="KW-1185">Reference proteome</keyword>
<name>A0ABD2WSA8_9HYME</name>
<protein>
    <submittedName>
        <fullName evidence="3">Uncharacterized protein</fullName>
    </submittedName>
</protein>
<feature type="region of interest" description="Disordered" evidence="1">
    <location>
        <begin position="1"/>
        <end position="34"/>
    </location>
</feature>
<keyword evidence="2" id="KW-0812">Transmembrane</keyword>
<reference evidence="3 4" key="1">
    <citation type="journal article" date="2024" name="bioRxiv">
        <title>A reference genome for Trichogramma kaykai: A tiny desert-dwelling parasitoid wasp with competing sex-ratio distorters.</title>
        <authorList>
            <person name="Culotta J."/>
            <person name="Lindsey A.R."/>
        </authorList>
    </citation>
    <scope>NUCLEOTIDE SEQUENCE [LARGE SCALE GENOMIC DNA]</scope>
    <source>
        <strain evidence="3 4">KSX58</strain>
    </source>
</reference>
<dbReference type="Proteomes" id="UP001627154">
    <property type="component" value="Unassembled WGS sequence"/>
</dbReference>
<proteinExistence type="predicted"/>
<dbReference type="EMBL" id="JBJJXI010000077">
    <property type="protein sequence ID" value="KAL3395848.1"/>
    <property type="molecule type" value="Genomic_DNA"/>
</dbReference>
<sequence length="244" mass="28485">MKKKLRNKKSSIVARSRYPDRPGPRVVHTKSENEKKTDYHLMSIRTRRDDEYGQDIIMATVVNLHYASSSETRYNHEGPLPCCLPYIVQCSEYYLRASRSSRVLHAVTPREKTIDNVSPKTRTALLRADVCLHAACTVQWRARYKDTRPRFYAHCCCCKKRECEESFATMVWLFFFRSFAVHTIVLIIIQCTAPRRARVCVCMRGESHLDVDAMTNRNDRCGRKKSTKLFSAPRMPFFLQHINL</sequence>
<evidence type="ECO:0000256" key="2">
    <source>
        <dbReference type="SAM" id="Phobius"/>
    </source>
</evidence>
<feature type="transmembrane region" description="Helical" evidence="2">
    <location>
        <begin position="169"/>
        <end position="189"/>
    </location>
</feature>
<feature type="compositionally biased region" description="Basic and acidic residues" evidence="1">
    <location>
        <begin position="17"/>
        <end position="34"/>
    </location>
</feature>
<comment type="caution">
    <text evidence="3">The sequence shown here is derived from an EMBL/GenBank/DDBJ whole genome shotgun (WGS) entry which is preliminary data.</text>
</comment>
<keyword evidence="2" id="KW-0472">Membrane</keyword>
<gene>
    <name evidence="3" type="ORF">TKK_010158</name>
</gene>
<organism evidence="3 4">
    <name type="scientific">Trichogramma kaykai</name>
    <dbReference type="NCBI Taxonomy" id="54128"/>
    <lineage>
        <taxon>Eukaryota</taxon>
        <taxon>Metazoa</taxon>
        <taxon>Ecdysozoa</taxon>
        <taxon>Arthropoda</taxon>
        <taxon>Hexapoda</taxon>
        <taxon>Insecta</taxon>
        <taxon>Pterygota</taxon>
        <taxon>Neoptera</taxon>
        <taxon>Endopterygota</taxon>
        <taxon>Hymenoptera</taxon>
        <taxon>Apocrita</taxon>
        <taxon>Proctotrupomorpha</taxon>
        <taxon>Chalcidoidea</taxon>
        <taxon>Trichogrammatidae</taxon>
        <taxon>Trichogramma</taxon>
    </lineage>
</organism>
<accession>A0ABD2WSA8</accession>
<keyword evidence="2" id="KW-1133">Transmembrane helix</keyword>
<evidence type="ECO:0000313" key="4">
    <source>
        <dbReference type="Proteomes" id="UP001627154"/>
    </source>
</evidence>
<evidence type="ECO:0000313" key="3">
    <source>
        <dbReference type="EMBL" id="KAL3395848.1"/>
    </source>
</evidence>
<evidence type="ECO:0000256" key="1">
    <source>
        <dbReference type="SAM" id="MobiDB-lite"/>
    </source>
</evidence>
<dbReference type="AlphaFoldDB" id="A0ABD2WSA8"/>